<dbReference type="AlphaFoldDB" id="S2X0W8"/>
<gene>
    <name evidence="1" type="ORF">HMPREF9306_00424</name>
</gene>
<reference evidence="1 2" key="1">
    <citation type="submission" date="2013-04" db="EMBL/GenBank/DDBJ databases">
        <title>The Genome Sequence of Propionimicrobium lymphophilum ACS-093-V-SCH5.</title>
        <authorList>
            <consortium name="The Broad Institute Genomics Platform"/>
            <person name="Earl A."/>
            <person name="Ward D."/>
            <person name="Feldgarden M."/>
            <person name="Gevers D."/>
            <person name="Saerens B."/>
            <person name="Vaneechoutte M."/>
            <person name="Walker B."/>
            <person name="Young S."/>
            <person name="Zeng Q."/>
            <person name="Gargeya S."/>
            <person name="Fitzgerald M."/>
            <person name="Haas B."/>
            <person name="Abouelleil A."/>
            <person name="Allen A.W."/>
            <person name="Alvarado L."/>
            <person name="Arachchi H.M."/>
            <person name="Berlin A.M."/>
            <person name="Chapman S.B."/>
            <person name="Gainer-Dewar J."/>
            <person name="Goldberg J."/>
            <person name="Griggs A."/>
            <person name="Gujja S."/>
            <person name="Hansen M."/>
            <person name="Howarth C."/>
            <person name="Imamovic A."/>
            <person name="Ireland A."/>
            <person name="Larimer J."/>
            <person name="McCowan C."/>
            <person name="Murphy C."/>
            <person name="Pearson M."/>
            <person name="Poon T.W."/>
            <person name="Priest M."/>
            <person name="Roberts A."/>
            <person name="Saif S."/>
            <person name="Shea T."/>
            <person name="Sisk P."/>
            <person name="Sykes S."/>
            <person name="Wortman J."/>
            <person name="Nusbaum C."/>
            <person name="Birren B."/>
        </authorList>
    </citation>
    <scope>NUCLEOTIDE SEQUENCE [LARGE SCALE GENOMIC DNA]</scope>
    <source>
        <strain evidence="1 2">ACS-093-V-SCH5</strain>
    </source>
</reference>
<dbReference type="OrthoDB" id="9982796at2"/>
<proteinExistence type="predicted"/>
<dbReference type="STRING" id="883161.HMPREF9306_00424"/>
<organism evidence="1 2">
    <name type="scientific">Propionimicrobium lymphophilum ACS-093-V-SCH5</name>
    <dbReference type="NCBI Taxonomy" id="883161"/>
    <lineage>
        <taxon>Bacteria</taxon>
        <taxon>Bacillati</taxon>
        <taxon>Actinomycetota</taxon>
        <taxon>Actinomycetes</taxon>
        <taxon>Propionibacteriales</taxon>
        <taxon>Propionibacteriaceae</taxon>
        <taxon>Propionimicrobium</taxon>
    </lineage>
</organism>
<dbReference type="RefSeq" id="WP_016455277.1">
    <property type="nucleotide sequence ID" value="NZ_KE150269.1"/>
</dbReference>
<dbReference type="HOGENOM" id="CLU_2937995_0_0_11"/>
<dbReference type="EMBL" id="AGZR01000004">
    <property type="protein sequence ID" value="EPD33669.1"/>
    <property type="molecule type" value="Genomic_DNA"/>
</dbReference>
<keyword evidence="2" id="KW-1185">Reference proteome</keyword>
<sequence>MEKIKNAAGKTICRADSRLKQIEIVHKGLRSLIWFDEQGRLCQRHVPLSERDDCCLKRRH</sequence>
<name>S2X0W8_9ACTN</name>
<evidence type="ECO:0000313" key="1">
    <source>
        <dbReference type="EMBL" id="EPD33669.1"/>
    </source>
</evidence>
<dbReference type="Proteomes" id="UP000014417">
    <property type="component" value="Unassembled WGS sequence"/>
</dbReference>
<protein>
    <submittedName>
        <fullName evidence="1">Uncharacterized protein</fullName>
    </submittedName>
</protein>
<evidence type="ECO:0000313" key="2">
    <source>
        <dbReference type="Proteomes" id="UP000014417"/>
    </source>
</evidence>
<comment type="caution">
    <text evidence="1">The sequence shown here is derived from an EMBL/GenBank/DDBJ whole genome shotgun (WGS) entry which is preliminary data.</text>
</comment>
<accession>S2X0W8</accession>